<dbReference type="InterPro" id="IPR003010">
    <property type="entry name" value="C-N_Hydrolase"/>
</dbReference>
<proteinExistence type="predicted"/>
<sequence>MRICVAQTRPVKGDIAANIAQHKKLIHLAVDCKADVIVFPELSVTGYEPTLAKDLAMDASDARLDSLQQLADLHAITIGAGIPMKCAGGINITMVIFHPNAPRQTYSKKYLHADEEPFFISGENDSTRIKGTGIELAICYEISVPQHAANAAKNGGTVYLASVAKSAKGVEMAHKTLAEIATKYGMTALMANSVGPSDDFVGAGGSAIWDNKGKLVRQLDSDCEGLLIVDTETLEVEAKEFY</sequence>
<keyword evidence="1 3" id="KW-0378">Hydrolase</keyword>
<dbReference type="Gene3D" id="3.60.110.10">
    <property type="entry name" value="Carbon-nitrogen hydrolase"/>
    <property type="match status" value="1"/>
</dbReference>
<organism evidence="3 4">
    <name type="scientific">Imperialibacter roseus</name>
    <dbReference type="NCBI Taxonomy" id="1324217"/>
    <lineage>
        <taxon>Bacteria</taxon>
        <taxon>Pseudomonadati</taxon>
        <taxon>Bacteroidota</taxon>
        <taxon>Cytophagia</taxon>
        <taxon>Cytophagales</taxon>
        <taxon>Flammeovirgaceae</taxon>
        <taxon>Imperialibacter</taxon>
    </lineage>
</organism>
<dbReference type="EMBL" id="CP136051">
    <property type="protein sequence ID" value="WOK04232.1"/>
    <property type="molecule type" value="Genomic_DNA"/>
</dbReference>
<feature type="domain" description="CN hydrolase" evidence="2">
    <location>
        <begin position="1"/>
        <end position="233"/>
    </location>
</feature>
<dbReference type="PROSITE" id="PS50263">
    <property type="entry name" value="CN_HYDROLASE"/>
    <property type="match status" value="1"/>
</dbReference>
<dbReference type="CDD" id="cd07197">
    <property type="entry name" value="nitrilase"/>
    <property type="match status" value="1"/>
</dbReference>
<gene>
    <name evidence="3" type="ORF">RT717_14220</name>
</gene>
<evidence type="ECO:0000313" key="4">
    <source>
        <dbReference type="Proteomes" id="UP001302349"/>
    </source>
</evidence>
<dbReference type="Proteomes" id="UP001302349">
    <property type="component" value="Chromosome"/>
</dbReference>
<dbReference type="PANTHER" id="PTHR43674:SF2">
    <property type="entry name" value="BETA-UREIDOPROPIONASE"/>
    <property type="match status" value="1"/>
</dbReference>
<protein>
    <submittedName>
        <fullName evidence="3">Carbon-nitrogen hydrolase family protein</fullName>
    </submittedName>
</protein>
<accession>A0ABZ0IGU9</accession>
<evidence type="ECO:0000259" key="2">
    <source>
        <dbReference type="PROSITE" id="PS50263"/>
    </source>
</evidence>
<dbReference type="GO" id="GO:0016787">
    <property type="term" value="F:hydrolase activity"/>
    <property type="evidence" value="ECO:0007669"/>
    <property type="project" value="UniProtKB-KW"/>
</dbReference>
<dbReference type="InterPro" id="IPR036526">
    <property type="entry name" value="C-N_Hydrolase_sf"/>
</dbReference>
<reference evidence="3 4" key="1">
    <citation type="journal article" date="2023" name="Microbiol. Resour. Announc.">
        <title>Complete Genome Sequence of Imperialibacter roseus strain P4T.</title>
        <authorList>
            <person name="Tizabi D.R."/>
            <person name="Bachvaroff T."/>
            <person name="Hill R.T."/>
        </authorList>
    </citation>
    <scope>NUCLEOTIDE SEQUENCE [LARGE SCALE GENOMIC DNA]</scope>
    <source>
        <strain evidence="3 4">P4T</strain>
    </source>
</reference>
<dbReference type="SUPFAM" id="SSF56317">
    <property type="entry name" value="Carbon-nitrogen hydrolase"/>
    <property type="match status" value="1"/>
</dbReference>
<evidence type="ECO:0000313" key="3">
    <source>
        <dbReference type="EMBL" id="WOK04232.1"/>
    </source>
</evidence>
<dbReference type="PANTHER" id="PTHR43674">
    <property type="entry name" value="NITRILASE C965.09-RELATED"/>
    <property type="match status" value="1"/>
</dbReference>
<name>A0ABZ0IGU9_9BACT</name>
<dbReference type="RefSeq" id="WP_317487047.1">
    <property type="nucleotide sequence ID" value="NZ_CP136051.1"/>
</dbReference>
<dbReference type="Pfam" id="PF00795">
    <property type="entry name" value="CN_hydrolase"/>
    <property type="match status" value="1"/>
</dbReference>
<dbReference type="InterPro" id="IPR050345">
    <property type="entry name" value="Aliph_Amidase/BUP"/>
</dbReference>
<evidence type="ECO:0000256" key="1">
    <source>
        <dbReference type="ARBA" id="ARBA00022801"/>
    </source>
</evidence>
<keyword evidence="4" id="KW-1185">Reference proteome</keyword>